<proteinExistence type="predicted"/>
<evidence type="ECO:0000259" key="4">
    <source>
        <dbReference type="PROSITE" id="PS50987"/>
    </source>
</evidence>
<dbReference type="Pfam" id="PF01022">
    <property type="entry name" value="HTH_5"/>
    <property type="match status" value="1"/>
</dbReference>
<dbReference type="PROSITE" id="PS50987">
    <property type="entry name" value="HTH_ARSR_2"/>
    <property type="match status" value="1"/>
</dbReference>
<protein>
    <submittedName>
        <fullName evidence="5">HTH-type transcriptional regulator YbzH</fullName>
    </submittedName>
</protein>
<keyword evidence="6" id="KW-1185">Reference proteome</keyword>
<sequence length="100" mass="11557">MNQLEVFKALANESRLQILFWLKEPKRYFTHQEPVDMVEVGVCVGQIQLKLGVTQSTASQYLSVLQKADLVIATRIGKWTYYRRNEKTIAELAKLVETKL</sequence>
<dbReference type="RefSeq" id="WP_213467486.1">
    <property type="nucleotide sequence ID" value="NZ_AP022322.1"/>
</dbReference>
<dbReference type="CDD" id="cd00090">
    <property type="entry name" value="HTH_ARSR"/>
    <property type="match status" value="1"/>
</dbReference>
<dbReference type="InterPro" id="IPR036390">
    <property type="entry name" value="WH_DNA-bd_sf"/>
</dbReference>
<evidence type="ECO:0000313" key="5">
    <source>
        <dbReference type="EMBL" id="BBU35551.1"/>
    </source>
</evidence>
<dbReference type="PANTHER" id="PTHR33154:SF33">
    <property type="entry name" value="TRANSCRIPTIONAL REPRESSOR SDPR"/>
    <property type="match status" value="1"/>
</dbReference>
<name>A0ABM7HET5_9FIRM</name>
<dbReference type="EMBL" id="AP022322">
    <property type="protein sequence ID" value="BBU35551.1"/>
    <property type="molecule type" value="Genomic_DNA"/>
</dbReference>
<dbReference type="SUPFAM" id="SSF46785">
    <property type="entry name" value="Winged helix' DNA-binding domain"/>
    <property type="match status" value="1"/>
</dbReference>
<dbReference type="PANTHER" id="PTHR33154">
    <property type="entry name" value="TRANSCRIPTIONAL REGULATOR, ARSR FAMILY"/>
    <property type="match status" value="1"/>
</dbReference>
<dbReference type="Proteomes" id="UP000679260">
    <property type="component" value="Chromosome"/>
</dbReference>
<keyword evidence="1" id="KW-0805">Transcription regulation</keyword>
<gene>
    <name evidence="5" type="primary">ybzH</name>
    <name evidence="5" type="ORF">VEIS1202513_00720</name>
</gene>
<evidence type="ECO:0000313" key="6">
    <source>
        <dbReference type="Proteomes" id="UP000679260"/>
    </source>
</evidence>
<dbReference type="InterPro" id="IPR011991">
    <property type="entry name" value="ArsR-like_HTH"/>
</dbReference>
<evidence type="ECO:0000256" key="2">
    <source>
        <dbReference type="ARBA" id="ARBA00023125"/>
    </source>
</evidence>
<keyword evidence="3" id="KW-0804">Transcription</keyword>
<evidence type="ECO:0000256" key="1">
    <source>
        <dbReference type="ARBA" id="ARBA00023015"/>
    </source>
</evidence>
<dbReference type="InterPro" id="IPR001845">
    <property type="entry name" value="HTH_ArsR_DNA-bd_dom"/>
</dbReference>
<organism evidence="5 6">
    <name type="scientific">Veillonella orientalis</name>
    <dbReference type="NCBI Taxonomy" id="2682455"/>
    <lineage>
        <taxon>Bacteria</taxon>
        <taxon>Bacillati</taxon>
        <taxon>Bacillota</taxon>
        <taxon>Negativicutes</taxon>
        <taxon>Veillonellales</taxon>
        <taxon>Veillonellaceae</taxon>
        <taxon>Veillonella</taxon>
    </lineage>
</organism>
<accession>A0ABM7HET5</accession>
<dbReference type="Gene3D" id="1.10.10.10">
    <property type="entry name" value="Winged helix-like DNA-binding domain superfamily/Winged helix DNA-binding domain"/>
    <property type="match status" value="1"/>
</dbReference>
<dbReference type="SMART" id="SM00418">
    <property type="entry name" value="HTH_ARSR"/>
    <property type="match status" value="1"/>
</dbReference>
<dbReference type="InterPro" id="IPR036388">
    <property type="entry name" value="WH-like_DNA-bd_sf"/>
</dbReference>
<dbReference type="InterPro" id="IPR051081">
    <property type="entry name" value="HTH_MetalResp_TranReg"/>
</dbReference>
<evidence type="ECO:0000256" key="3">
    <source>
        <dbReference type="ARBA" id="ARBA00023163"/>
    </source>
</evidence>
<keyword evidence="2" id="KW-0238">DNA-binding</keyword>
<feature type="domain" description="HTH arsR-type" evidence="4">
    <location>
        <begin position="1"/>
        <end position="100"/>
    </location>
</feature>
<reference evidence="5 6" key="1">
    <citation type="submission" date="2020-01" db="EMBL/GenBank/DDBJ databases">
        <title>Veillonella burapaensis sp. nov., anaerobic, Gram-stain-negative coccus isolated from saliva of a Thai child.</title>
        <authorList>
            <person name="Mashima I."/>
            <person name="Theodorea C."/>
            <person name="Nakazawa F."/>
            <person name="Thaweboon B."/>
            <person name="Thaweboon S."/>
            <person name="Tamai R."/>
            <person name="Kiyoura Y."/>
        </authorList>
    </citation>
    <scope>NUCLEOTIDE SEQUENCE [LARGE SCALE GENOMIC DNA]</scope>
    <source>
        <strain evidence="5 6">S12025-13</strain>
    </source>
</reference>